<protein>
    <recommendedName>
        <fullName evidence="2">Fe2OG dioxygenase domain-containing protein</fullName>
    </recommendedName>
</protein>
<proteinExistence type="inferred from homology"/>
<evidence type="ECO:0000256" key="1">
    <source>
        <dbReference type="RuleBase" id="RU003682"/>
    </source>
</evidence>
<feature type="domain" description="Fe2OG dioxygenase" evidence="2">
    <location>
        <begin position="112"/>
        <end position="241"/>
    </location>
</feature>
<keyword evidence="1" id="KW-0408">Iron</keyword>
<keyword evidence="1" id="KW-0560">Oxidoreductase</keyword>
<dbReference type="Gene3D" id="2.60.120.620">
    <property type="entry name" value="q2cbj1_9rhob like domain"/>
    <property type="match status" value="1"/>
</dbReference>
<dbReference type="InterPro" id="IPR005123">
    <property type="entry name" value="Oxoglu/Fe-dep_dioxygenase_dom"/>
</dbReference>
<evidence type="ECO:0000313" key="4">
    <source>
        <dbReference type="Proteomes" id="UP000186817"/>
    </source>
</evidence>
<evidence type="ECO:0000313" key="3">
    <source>
        <dbReference type="EMBL" id="OLQ10477.1"/>
    </source>
</evidence>
<sequence>MVPSSTAALGPGECLAQGAGTASGKTNAQVWHCPLPTQPALCMSHGWRRMGKAISLGDIRLLLSLWELYNDDLCKPWYERKPEYTPKQLADFTVIARKVVAAMGRAFNEELELDQAAVNCTSHQGHPPHADNMQFDSVWWQGQRIRERDEVLAAQGGAHVHFRRAWTAHRNYCASVLLVDPDEYGGGELEFFNTWGEKEPCDKVKPGAGEGYTYCGCQKSIHAVRGVRWGSRLVLLVWTRPKGSKPAGDAGTCYFKPGSGPSIWLTSEDVDKAAANAETSTRRGFRGRGGMRWRPVANSELGHLAASAALWINGDQLFRLLSGPPRPSAAGVEAPLRPRTAAAAALGLSHPQISDGV</sequence>
<accession>A0A1Q9ESU0</accession>
<dbReference type="OrthoDB" id="406751at2759"/>
<comment type="similarity">
    <text evidence="1">Belongs to the iron/ascorbate-dependent oxidoreductase family.</text>
</comment>
<keyword evidence="4" id="KW-1185">Reference proteome</keyword>
<dbReference type="GO" id="GO:0046872">
    <property type="term" value="F:metal ion binding"/>
    <property type="evidence" value="ECO:0007669"/>
    <property type="project" value="UniProtKB-KW"/>
</dbReference>
<evidence type="ECO:0000259" key="2">
    <source>
        <dbReference type="PROSITE" id="PS51471"/>
    </source>
</evidence>
<keyword evidence="1" id="KW-0479">Metal-binding</keyword>
<organism evidence="3 4">
    <name type="scientific">Symbiodinium microadriaticum</name>
    <name type="common">Dinoflagellate</name>
    <name type="synonym">Zooxanthella microadriatica</name>
    <dbReference type="NCBI Taxonomy" id="2951"/>
    <lineage>
        <taxon>Eukaryota</taxon>
        <taxon>Sar</taxon>
        <taxon>Alveolata</taxon>
        <taxon>Dinophyceae</taxon>
        <taxon>Suessiales</taxon>
        <taxon>Symbiodiniaceae</taxon>
        <taxon>Symbiodinium</taxon>
    </lineage>
</organism>
<gene>
    <name evidence="3" type="ORF">AK812_SmicGene5794</name>
</gene>
<comment type="caution">
    <text evidence="3">The sequence shown here is derived from an EMBL/GenBank/DDBJ whole genome shotgun (WGS) entry which is preliminary data.</text>
</comment>
<name>A0A1Q9ESU0_SYMMI</name>
<dbReference type="PROSITE" id="PS51471">
    <property type="entry name" value="FE2OG_OXY"/>
    <property type="match status" value="1"/>
</dbReference>
<reference evidence="3 4" key="1">
    <citation type="submission" date="2016-02" db="EMBL/GenBank/DDBJ databases">
        <title>Genome analysis of coral dinoflagellate symbionts highlights evolutionary adaptations to a symbiotic lifestyle.</title>
        <authorList>
            <person name="Aranda M."/>
            <person name="Li Y."/>
            <person name="Liew Y.J."/>
            <person name="Baumgarten S."/>
            <person name="Simakov O."/>
            <person name="Wilson M."/>
            <person name="Piel J."/>
            <person name="Ashoor H."/>
            <person name="Bougouffa S."/>
            <person name="Bajic V.B."/>
            <person name="Ryu T."/>
            <person name="Ravasi T."/>
            <person name="Bayer T."/>
            <person name="Micklem G."/>
            <person name="Kim H."/>
            <person name="Bhak J."/>
            <person name="Lajeunesse T.C."/>
            <person name="Voolstra C.R."/>
        </authorList>
    </citation>
    <scope>NUCLEOTIDE SEQUENCE [LARGE SCALE GENOMIC DNA]</scope>
    <source>
        <strain evidence="3 4">CCMP2467</strain>
    </source>
</reference>
<dbReference type="Proteomes" id="UP000186817">
    <property type="component" value="Unassembled WGS sequence"/>
</dbReference>
<dbReference type="AlphaFoldDB" id="A0A1Q9ESU0"/>
<dbReference type="GO" id="GO:0016491">
    <property type="term" value="F:oxidoreductase activity"/>
    <property type="evidence" value="ECO:0007669"/>
    <property type="project" value="UniProtKB-KW"/>
</dbReference>
<dbReference type="EMBL" id="LSRX01000077">
    <property type="protein sequence ID" value="OLQ10477.1"/>
    <property type="molecule type" value="Genomic_DNA"/>
</dbReference>